<keyword evidence="4 7" id="KW-0408">Iron</keyword>
<evidence type="ECO:0000256" key="7">
    <source>
        <dbReference type="PIRSR" id="PIRSR000216-1"/>
    </source>
</evidence>
<dbReference type="OrthoDB" id="9807941at2"/>
<comment type="cofactor">
    <cofactor evidence="6">
        <name>[2Fe-2S] cluster</name>
        <dbReference type="ChEBI" id="CHEBI:190135"/>
    </cofactor>
</comment>
<feature type="binding site" evidence="7">
    <location>
        <position position="104"/>
    </location>
    <ligand>
        <name>[2Fe-2S] cluster</name>
        <dbReference type="ChEBI" id="CHEBI:190135"/>
    </ligand>
</feature>
<evidence type="ECO:0000256" key="1">
    <source>
        <dbReference type="ARBA" id="ARBA00010643"/>
    </source>
</evidence>
<keyword evidence="5 7" id="KW-0411">Iron-sulfur</keyword>
<dbReference type="InterPro" id="IPR036249">
    <property type="entry name" value="Thioredoxin-like_sf"/>
</dbReference>
<protein>
    <submittedName>
        <fullName evidence="8">NADH-quinone oxidoreductase subunit 2</fullName>
        <ecNumber evidence="8">1.6.5.11</ecNumber>
    </submittedName>
</protein>
<dbReference type="InterPro" id="IPR002023">
    <property type="entry name" value="NuoE-like"/>
</dbReference>
<feature type="binding site" evidence="7">
    <location>
        <position position="99"/>
    </location>
    <ligand>
        <name>[2Fe-2S] cluster</name>
        <dbReference type="ChEBI" id="CHEBI:190135"/>
    </ligand>
</feature>
<proteinExistence type="inferred from homology"/>
<evidence type="ECO:0000256" key="4">
    <source>
        <dbReference type="ARBA" id="ARBA00023004"/>
    </source>
</evidence>
<dbReference type="FunFam" id="1.10.10.1590:FF:000001">
    <property type="entry name" value="NADH-quinone oxidoreductase subunit E"/>
    <property type="match status" value="1"/>
</dbReference>
<dbReference type="PIRSF" id="PIRSF000216">
    <property type="entry name" value="NADH_DH_24kDa"/>
    <property type="match status" value="1"/>
</dbReference>
<name>A0A517YVU9_9BACT</name>
<evidence type="ECO:0000256" key="2">
    <source>
        <dbReference type="ARBA" id="ARBA00022714"/>
    </source>
</evidence>
<dbReference type="Gene3D" id="3.40.30.10">
    <property type="entry name" value="Glutaredoxin"/>
    <property type="match status" value="1"/>
</dbReference>
<dbReference type="Pfam" id="PF01257">
    <property type="entry name" value="2Fe-2S_thioredx"/>
    <property type="match status" value="1"/>
</dbReference>
<dbReference type="PANTHER" id="PTHR10371">
    <property type="entry name" value="NADH DEHYDROGENASE UBIQUINONE FLAVOPROTEIN 2, MITOCHONDRIAL"/>
    <property type="match status" value="1"/>
</dbReference>
<dbReference type="NCBIfam" id="NF005722">
    <property type="entry name" value="PRK07539.1-2"/>
    <property type="match status" value="1"/>
</dbReference>
<comment type="cofactor">
    <cofactor evidence="7">
        <name>[2Fe-2S] cluster</name>
        <dbReference type="ChEBI" id="CHEBI:190135"/>
    </cofactor>
    <text evidence="7">Binds 1 [2Fe-2S] cluster.</text>
</comment>
<dbReference type="CDD" id="cd03064">
    <property type="entry name" value="TRX_Fd_NuoE"/>
    <property type="match status" value="1"/>
</dbReference>
<dbReference type="AlphaFoldDB" id="A0A517YVU9"/>
<dbReference type="GO" id="GO:0003954">
    <property type="term" value="F:NADH dehydrogenase activity"/>
    <property type="evidence" value="ECO:0007669"/>
    <property type="project" value="TreeGrafter"/>
</dbReference>
<dbReference type="EMBL" id="CP036425">
    <property type="protein sequence ID" value="QDU34357.1"/>
    <property type="molecule type" value="Genomic_DNA"/>
</dbReference>
<keyword evidence="8" id="KW-0560">Oxidoreductase</keyword>
<feature type="binding site" evidence="7">
    <location>
        <position position="140"/>
    </location>
    <ligand>
        <name>[2Fe-2S] cluster</name>
        <dbReference type="ChEBI" id="CHEBI:190135"/>
    </ligand>
</feature>
<feature type="binding site" evidence="7">
    <location>
        <position position="144"/>
    </location>
    <ligand>
        <name>[2Fe-2S] cluster</name>
        <dbReference type="ChEBI" id="CHEBI:190135"/>
    </ligand>
</feature>
<dbReference type="InterPro" id="IPR042128">
    <property type="entry name" value="NuoE_dom"/>
</dbReference>
<keyword evidence="2 7" id="KW-0001">2Fe-2S</keyword>
<evidence type="ECO:0000313" key="8">
    <source>
        <dbReference type="EMBL" id="QDU34357.1"/>
    </source>
</evidence>
<accession>A0A517YVU9</accession>
<dbReference type="InterPro" id="IPR041921">
    <property type="entry name" value="NuoE_N"/>
</dbReference>
<dbReference type="GO" id="GO:0046872">
    <property type="term" value="F:metal ion binding"/>
    <property type="evidence" value="ECO:0007669"/>
    <property type="project" value="UniProtKB-KW"/>
</dbReference>
<dbReference type="PROSITE" id="PS01099">
    <property type="entry name" value="COMPLEX1_24K"/>
    <property type="match status" value="1"/>
</dbReference>
<sequence>MAWITKNSAAAQVKPQSEPYFTDDMKRELDSVVTRYPRKQAATLPCLHAMQEKVGWLPPQAMEEIADYLDLEASEVMDTASFYEEFWLKPKGKYVIWLCQSISCEIMGEPSLTQKVSEFLGIQPGETTPDGKFTLMKVECLGYCGDAPCGLINEDIQQKINTDNLLDVIKNLD</sequence>
<evidence type="ECO:0000256" key="3">
    <source>
        <dbReference type="ARBA" id="ARBA00022723"/>
    </source>
</evidence>
<evidence type="ECO:0000313" key="9">
    <source>
        <dbReference type="Proteomes" id="UP000317369"/>
    </source>
</evidence>
<dbReference type="KEGG" id="pcor:KS4_24250"/>
<evidence type="ECO:0000256" key="6">
    <source>
        <dbReference type="ARBA" id="ARBA00034078"/>
    </source>
</evidence>
<comment type="similarity">
    <text evidence="1">Belongs to the complex I 24 kDa subunit family.</text>
</comment>
<keyword evidence="3 7" id="KW-0479">Metal-binding</keyword>
<organism evidence="8 9">
    <name type="scientific">Poriferisphaera corsica</name>
    <dbReference type="NCBI Taxonomy" id="2528020"/>
    <lineage>
        <taxon>Bacteria</taxon>
        <taxon>Pseudomonadati</taxon>
        <taxon>Planctomycetota</taxon>
        <taxon>Phycisphaerae</taxon>
        <taxon>Phycisphaerales</taxon>
        <taxon>Phycisphaeraceae</taxon>
        <taxon>Poriferisphaera</taxon>
    </lineage>
</organism>
<evidence type="ECO:0000256" key="5">
    <source>
        <dbReference type="ARBA" id="ARBA00023014"/>
    </source>
</evidence>
<dbReference type="RefSeq" id="WP_145078109.1">
    <property type="nucleotide sequence ID" value="NZ_CP036425.1"/>
</dbReference>
<keyword evidence="9" id="KW-1185">Reference proteome</keyword>
<dbReference type="GO" id="GO:0051537">
    <property type="term" value="F:2 iron, 2 sulfur cluster binding"/>
    <property type="evidence" value="ECO:0007669"/>
    <property type="project" value="UniProtKB-KW"/>
</dbReference>
<dbReference type="SUPFAM" id="SSF52833">
    <property type="entry name" value="Thioredoxin-like"/>
    <property type="match status" value="1"/>
</dbReference>
<dbReference type="PANTHER" id="PTHR10371:SF3">
    <property type="entry name" value="NADH DEHYDROGENASE [UBIQUINONE] FLAVOPROTEIN 2, MITOCHONDRIAL"/>
    <property type="match status" value="1"/>
</dbReference>
<gene>
    <name evidence="8" type="primary">nqo2</name>
    <name evidence="8" type="ORF">KS4_24250</name>
</gene>
<reference evidence="8 9" key="1">
    <citation type="submission" date="2019-02" db="EMBL/GenBank/DDBJ databases">
        <title>Deep-cultivation of Planctomycetes and their phenomic and genomic characterization uncovers novel biology.</title>
        <authorList>
            <person name="Wiegand S."/>
            <person name="Jogler M."/>
            <person name="Boedeker C."/>
            <person name="Pinto D."/>
            <person name="Vollmers J."/>
            <person name="Rivas-Marin E."/>
            <person name="Kohn T."/>
            <person name="Peeters S.H."/>
            <person name="Heuer A."/>
            <person name="Rast P."/>
            <person name="Oberbeckmann S."/>
            <person name="Bunk B."/>
            <person name="Jeske O."/>
            <person name="Meyerdierks A."/>
            <person name="Storesund J.E."/>
            <person name="Kallscheuer N."/>
            <person name="Luecker S."/>
            <person name="Lage O.M."/>
            <person name="Pohl T."/>
            <person name="Merkel B.J."/>
            <person name="Hornburger P."/>
            <person name="Mueller R.-W."/>
            <person name="Bruemmer F."/>
            <person name="Labrenz M."/>
            <person name="Spormann A.M."/>
            <person name="Op den Camp H."/>
            <person name="Overmann J."/>
            <person name="Amann R."/>
            <person name="Jetten M.S.M."/>
            <person name="Mascher T."/>
            <person name="Medema M.H."/>
            <person name="Devos D.P."/>
            <person name="Kaster A.-K."/>
            <person name="Ovreas L."/>
            <person name="Rohde M."/>
            <person name="Galperin M.Y."/>
            <person name="Jogler C."/>
        </authorList>
    </citation>
    <scope>NUCLEOTIDE SEQUENCE [LARGE SCALE GENOMIC DNA]</scope>
    <source>
        <strain evidence="8 9">KS4</strain>
    </source>
</reference>
<dbReference type="Gene3D" id="1.10.10.1590">
    <property type="entry name" value="NADH-quinone oxidoreductase subunit E"/>
    <property type="match status" value="1"/>
</dbReference>
<dbReference type="NCBIfam" id="TIGR01958">
    <property type="entry name" value="nuoE_fam"/>
    <property type="match status" value="1"/>
</dbReference>
<dbReference type="EC" id="1.6.5.11" evidence="8"/>
<dbReference type="Proteomes" id="UP000317369">
    <property type="component" value="Chromosome"/>
</dbReference>